<reference evidence="2" key="1">
    <citation type="submission" date="2021-12" db="EMBL/GenBank/DDBJ databases">
        <authorList>
            <person name="Zaccaron A."/>
            <person name="Stergiopoulos I."/>
        </authorList>
    </citation>
    <scope>NUCLEOTIDE SEQUENCE</scope>
    <source>
        <strain evidence="2">Race5_Kim</strain>
    </source>
</reference>
<sequence length="564" mass="65059">MHVRQRSWSTAEAAKDVEAKDVKWFGQGHDVPKTGWKAVVKHQGNTFFLLLFAWVVLIYYIRRAPVAEREFASVAPKLAAATLGNTTAPPANLHLLVPASKGDPNLCKVLVSAGILGYPSPVIINWNQTFNENLVEGGSHLAKISGIHDHLNKFEARQDDDLVLMVDGYDIWFQLRPQTLIDRYFAINRRADERTNERLKEAASRHNIRQEIVFGCQKRCWPWSENDPPCYAVPQSDLPSDVYGPQTDTDIGNEENPYIKFRPRFLNSGVAIGTVRAMRKLFAQALKNMENEKNFGSDQFIFSHIFGDQEVWREAIRQDSLSGPKKVAEKVIDRNQKVKWNPDHIEEVRKKAAQTTDGTYEFGIGVDFRSEIGLNTVFAEDDTAWLTWSNHDEVLEAKQALEISAEDPRLQNLSTDIATTIPPFWTFNHEPSLPRWTNWSSIPLFTNIWHDNVPAVIHHNAHRDGRKALRMEWWDKIWFFRYMRTMYDASIYEPIVPIAYSGYDEESQRVWWPGERWKGGGRNGPKIDSEIFDEQWVGFEEMCYEFHEEVFRDGKGPWTLPEAH</sequence>
<reference evidence="2" key="2">
    <citation type="journal article" date="2022" name="Microb. Genom.">
        <title>A chromosome-scale genome assembly of the tomato pathogen Cladosporium fulvum reveals a compartmentalized genome architecture and the presence of a dispensable chromosome.</title>
        <authorList>
            <person name="Zaccaron A.Z."/>
            <person name="Chen L.H."/>
            <person name="Samaras A."/>
            <person name="Stergiopoulos I."/>
        </authorList>
    </citation>
    <scope>NUCLEOTIDE SEQUENCE</scope>
    <source>
        <strain evidence="2">Race5_Kim</strain>
    </source>
</reference>
<name>A0A9Q8UW89_PASFU</name>
<keyword evidence="3" id="KW-1185">Reference proteome</keyword>
<dbReference type="KEGG" id="ffu:CLAFUR5_13783"/>
<keyword evidence="1" id="KW-1133">Transmembrane helix</keyword>
<gene>
    <name evidence="2" type="ORF">CLAFUR5_13783</name>
</gene>
<dbReference type="Proteomes" id="UP000756132">
    <property type="component" value="Chromosome 12"/>
</dbReference>
<evidence type="ECO:0000313" key="3">
    <source>
        <dbReference type="Proteomes" id="UP000756132"/>
    </source>
</evidence>
<evidence type="ECO:0000256" key="1">
    <source>
        <dbReference type="SAM" id="Phobius"/>
    </source>
</evidence>
<dbReference type="PANTHER" id="PTHR36587">
    <property type="entry name" value="EXPRESSION SITE-ASSOCIATED GENE 3 (ESAG3)-LIKE PROTEIN"/>
    <property type="match status" value="1"/>
</dbReference>
<keyword evidence="1" id="KW-0812">Transmembrane</keyword>
<dbReference type="AlphaFoldDB" id="A0A9Q8UW89"/>
<dbReference type="EMBL" id="CP090174">
    <property type="protein sequence ID" value="UJO24758.1"/>
    <property type="molecule type" value="Genomic_DNA"/>
</dbReference>
<proteinExistence type="predicted"/>
<dbReference type="PANTHER" id="PTHR36587:SF2">
    <property type="entry name" value="EXPRESSION SITE-ASSOCIATED GENE 3 (ESAG3)-LIKE PROTEIN"/>
    <property type="match status" value="1"/>
</dbReference>
<dbReference type="OrthoDB" id="422736at2759"/>
<keyword evidence="1" id="KW-0472">Membrane</keyword>
<accession>A0A9Q8UW89</accession>
<dbReference type="GeneID" id="71993661"/>
<dbReference type="RefSeq" id="XP_047769124.1">
    <property type="nucleotide sequence ID" value="XM_047912931.1"/>
</dbReference>
<protein>
    <submittedName>
        <fullName evidence="2">Uncharacterized protein</fullName>
    </submittedName>
</protein>
<dbReference type="CDD" id="cd22997">
    <property type="entry name" value="GT_LH"/>
    <property type="match status" value="1"/>
</dbReference>
<feature type="transmembrane region" description="Helical" evidence="1">
    <location>
        <begin position="44"/>
        <end position="61"/>
    </location>
</feature>
<evidence type="ECO:0000313" key="2">
    <source>
        <dbReference type="EMBL" id="UJO24758.1"/>
    </source>
</evidence>
<organism evidence="2 3">
    <name type="scientific">Passalora fulva</name>
    <name type="common">Tomato leaf mold</name>
    <name type="synonym">Cladosporium fulvum</name>
    <dbReference type="NCBI Taxonomy" id="5499"/>
    <lineage>
        <taxon>Eukaryota</taxon>
        <taxon>Fungi</taxon>
        <taxon>Dikarya</taxon>
        <taxon>Ascomycota</taxon>
        <taxon>Pezizomycotina</taxon>
        <taxon>Dothideomycetes</taxon>
        <taxon>Dothideomycetidae</taxon>
        <taxon>Mycosphaerellales</taxon>
        <taxon>Mycosphaerellaceae</taxon>
        <taxon>Fulvia</taxon>
    </lineage>
</organism>